<sequence>MSQSQENCLHDDHHLTCDESGRGLRCNSYFVTAVSPDYKKPFWIFHHRKAFLYLLQIISCLFKVMISQNFIRNQVSVVRADLKGKSGVIPALSRNCEGEPYFCKPLTKENVVMTQVRVLPGF</sequence>
<evidence type="ECO:0000313" key="2">
    <source>
        <dbReference type="Proteomes" id="UP000245702"/>
    </source>
</evidence>
<dbReference type="EMBL" id="FCOW01000019">
    <property type="protein sequence ID" value="CVK20473.1"/>
    <property type="molecule type" value="Genomic_DNA"/>
</dbReference>
<accession>A0ABP2C842</accession>
<gene>
    <name evidence="1" type="ORF">SSPH_03141</name>
</gene>
<comment type="caution">
    <text evidence="1">The sequence shown here is derived from an EMBL/GenBank/DDBJ whole genome shotgun (WGS) entry which is preliminary data.</text>
</comment>
<name>A0ABP2C842_9FIRM</name>
<reference evidence="1 2" key="1">
    <citation type="submission" date="2016-01" db="EMBL/GenBank/DDBJ databases">
        <authorList>
            <person name="Brown R."/>
        </authorList>
    </citation>
    <scope>NUCLEOTIDE SEQUENCE [LARGE SCALE GENOMIC DNA]</scope>
    <source>
        <strain evidence="1">Sporomusa sphaeroides DSM 2875</strain>
    </source>
</reference>
<keyword evidence="2" id="KW-1185">Reference proteome</keyword>
<proteinExistence type="predicted"/>
<dbReference type="Proteomes" id="UP000245702">
    <property type="component" value="Unassembled WGS sequence"/>
</dbReference>
<protein>
    <submittedName>
        <fullName evidence="1">Uncharacterized protein</fullName>
    </submittedName>
</protein>
<organism evidence="1 2">
    <name type="scientific">Sporomusa sphaeroides DSM 2875</name>
    <dbReference type="NCBI Taxonomy" id="1337886"/>
    <lineage>
        <taxon>Bacteria</taxon>
        <taxon>Bacillati</taxon>
        <taxon>Bacillota</taxon>
        <taxon>Negativicutes</taxon>
        <taxon>Selenomonadales</taxon>
        <taxon>Sporomusaceae</taxon>
        <taxon>Sporomusa</taxon>
    </lineage>
</organism>
<evidence type="ECO:0000313" key="1">
    <source>
        <dbReference type="EMBL" id="CVK20473.1"/>
    </source>
</evidence>